<name>A0A0L0GBS8_9EUKA</name>
<evidence type="ECO:0000313" key="1">
    <source>
        <dbReference type="EMBL" id="KNC85703.1"/>
    </source>
</evidence>
<keyword evidence="2" id="KW-1185">Reference proteome</keyword>
<dbReference type="RefSeq" id="XP_014159605.1">
    <property type="nucleotide sequence ID" value="XM_014304130.1"/>
</dbReference>
<reference evidence="1 2" key="1">
    <citation type="submission" date="2011-02" db="EMBL/GenBank/DDBJ databases">
        <title>The Genome Sequence of Sphaeroforma arctica JP610.</title>
        <authorList>
            <consortium name="The Broad Institute Genome Sequencing Platform"/>
            <person name="Russ C."/>
            <person name="Cuomo C."/>
            <person name="Young S.K."/>
            <person name="Zeng Q."/>
            <person name="Gargeya S."/>
            <person name="Alvarado L."/>
            <person name="Berlin A."/>
            <person name="Chapman S.B."/>
            <person name="Chen Z."/>
            <person name="Freedman E."/>
            <person name="Gellesch M."/>
            <person name="Goldberg J."/>
            <person name="Griggs A."/>
            <person name="Gujja S."/>
            <person name="Heilman E."/>
            <person name="Heiman D."/>
            <person name="Howarth C."/>
            <person name="Mehta T."/>
            <person name="Neiman D."/>
            <person name="Pearson M."/>
            <person name="Roberts A."/>
            <person name="Saif S."/>
            <person name="Shea T."/>
            <person name="Shenoy N."/>
            <person name="Sisk P."/>
            <person name="Stolte C."/>
            <person name="Sykes S."/>
            <person name="White J."/>
            <person name="Yandava C."/>
            <person name="Burger G."/>
            <person name="Gray M.W."/>
            <person name="Holland P.W.H."/>
            <person name="King N."/>
            <person name="Lang F.B.F."/>
            <person name="Roger A.J."/>
            <person name="Ruiz-Trillo I."/>
            <person name="Haas B."/>
            <person name="Nusbaum C."/>
            <person name="Birren B."/>
        </authorList>
    </citation>
    <scope>NUCLEOTIDE SEQUENCE [LARGE SCALE GENOMIC DNA]</scope>
    <source>
        <strain evidence="1 2">JP610</strain>
    </source>
</reference>
<evidence type="ECO:0000313" key="2">
    <source>
        <dbReference type="Proteomes" id="UP000054560"/>
    </source>
</evidence>
<proteinExistence type="predicted"/>
<dbReference type="Proteomes" id="UP000054560">
    <property type="component" value="Unassembled WGS sequence"/>
</dbReference>
<gene>
    <name evidence="1" type="ORF">SARC_02114</name>
</gene>
<dbReference type="AlphaFoldDB" id="A0A0L0GBS8"/>
<dbReference type="GeneID" id="25902618"/>
<dbReference type="EMBL" id="KQ241688">
    <property type="protein sequence ID" value="KNC85703.1"/>
    <property type="molecule type" value="Genomic_DNA"/>
</dbReference>
<protein>
    <submittedName>
        <fullName evidence="1">Uncharacterized protein</fullName>
    </submittedName>
</protein>
<sequence>MVVVVGSAKEWGVRSRSRRGEQGDRWEALFKLADLAALGYLQLLTETMGIRCNKLRLKGSEFVRELCGGSGEDLVFCEGVL</sequence>
<organism evidence="1 2">
    <name type="scientific">Sphaeroforma arctica JP610</name>
    <dbReference type="NCBI Taxonomy" id="667725"/>
    <lineage>
        <taxon>Eukaryota</taxon>
        <taxon>Ichthyosporea</taxon>
        <taxon>Ichthyophonida</taxon>
        <taxon>Sphaeroforma</taxon>
    </lineage>
</organism>
<accession>A0A0L0GBS8</accession>